<dbReference type="InterPro" id="IPR005162">
    <property type="entry name" value="Retrotrans_gag_dom"/>
</dbReference>
<reference evidence="2 3" key="1">
    <citation type="journal article" date="2011" name="Science">
        <title>The ecoresponsive genome of Daphnia pulex.</title>
        <authorList>
            <person name="Colbourne J.K."/>
            <person name="Pfrender M.E."/>
            <person name="Gilbert D."/>
            <person name="Thomas W.K."/>
            <person name="Tucker A."/>
            <person name="Oakley T.H."/>
            <person name="Tokishita S."/>
            <person name="Aerts A."/>
            <person name="Arnold G.J."/>
            <person name="Basu M.K."/>
            <person name="Bauer D.J."/>
            <person name="Caceres C.E."/>
            <person name="Carmel L."/>
            <person name="Casola C."/>
            <person name="Choi J.H."/>
            <person name="Detter J.C."/>
            <person name="Dong Q."/>
            <person name="Dusheyko S."/>
            <person name="Eads B.D."/>
            <person name="Frohlich T."/>
            <person name="Geiler-Samerotte K.A."/>
            <person name="Gerlach D."/>
            <person name="Hatcher P."/>
            <person name="Jogdeo S."/>
            <person name="Krijgsveld J."/>
            <person name="Kriventseva E.V."/>
            <person name="Kultz D."/>
            <person name="Laforsch C."/>
            <person name="Lindquist E."/>
            <person name="Lopez J."/>
            <person name="Manak J.R."/>
            <person name="Muller J."/>
            <person name="Pangilinan J."/>
            <person name="Patwardhan R.P."/>
            <person name="Pitluck S."/>
            <person name="Pritham E.J."/>
            <person name="Rechtsteiner A."/>
            <person name="Rho M."/>
            <person name="Rogozin I.B."/>
            <person name="Sakarya O."/>
            <person name="Salamov A."/>
            <person name="Schaack S."/>
            <person name="Shapiro H."/>
            <person name="Shiga Y."/>
            <person name="Skalitzky C."/>
            <person name="Smith Z."/>
            <person name="Souvorov A."/>
            <person name="Sung W."/>
            <person name="Tang Z."/>
            <person name="Tsuchiya D."/>
            <person name="Tu H."/>
            <person name="Vos H."/>
            <person name="Wang M."/>
            <person name="Wolf Y.I."/>
            <person name="Yamagata H."/>
            <person name="Yamada T."/>
            <person name="Ye Y."/>
            <person name="Shaw J.R."/>
            <person name="Andrews J."/>
            <person name="Crease T.J."/>
            <person name="Tang H."/>
            <person name="Lucas S.M."/>
            <person name="Robertson H.M."/>
            <person name="Bork P."/>
            <person name="Koonin E.V."/>
            <person name="Zdobnov E.M."/>
            <person name="Grigoriev I.V."/>
            <person name="Lynch M."/>
            <person name="Boore J.L."/>
        </authorList>
    </citation>
    <scope>NUCLEOTIDE SEQUENCE [LARGE SCALE GENOMIC DNA]</scope>
</reference>
<dbReference type="HOGENOM" id="CLU_1857284_0_0_1"/>
<evidence type="ECO:0000259" key="1">
    <source>
        <dbReference type="Pfam" id="PF03732"/>
    </source>
</evidence>
<keyword evidence="3" id="KW-1185">Reference proteome</keyword>
<dbReference type="Pfam" id="PF03732">
    <property type="entry name" value="Retrotrans_gag"/>
    <property type="match status" value="1"/>
</dbReference>
<sequence length="138" mass="16056">MCIITRLKGPALKWHSQRTRAHPNEAYAAWKQALKDNFKHPAGRDKQIQKLENITQKPNQLVRMFIDKIDSSYNAICDDTGNNNLSIKNDLLDKILLRGILKPIKNLMVLTECYQKSLLGMTHKERHCYVRPLCTKRK</sequence>
<dbReference type="PANTHER" id="PTHR33223:SF6">
    <property type="entry name" value="CCHC-TYPE DOMAIN-CONTAINING PROTEIN"/>
    <property type="match status" value="1"/>
</dbReference>
<proteinExistence type="predicted"/>
<dbReference type="OrthoDB" id="6509628at2759"/>
<name>E9HS87_DAPPU</name>
<feature type="domain" description="Retrotransposon gag" evidence="1">
    <location>
        <begin position="4"/>
        <end position="71"/>
    </location>
</feature>
<evidence type="ECO:0000313" key="3">
    <source>
        <dbReference type="Proteomes" id="UP000000305"/>
    </source>
</evidence>
<dbReference type="InParanoid" id="E9HS87"/>
<dbReference type="KEGG" id="dpx:DAPPUDRAFT_333221"/>
<dbReference type="PhylomeDB" id="E9HS87"/>
<dbReference type="AlphaFoldDB" id="E9HS87"/>
<protein>
    <recommendedName>
        <fullName evidence="1">Retrotransposon gag domain-containing protein</fullName>
    </recommendedName>
</protein>
<evidence type="ECO:0000313" key="2">
    <source>
        <dbReference type="EMBL" id="EFX65400.1"/>
    </source>
</evidence>
<accession>E9HS87</accession>
<dbReference type="Proteomes" id="UP000000305">
    <property type="component" value="Unassembled WGS sequence"/>
</dbReference>
<dbReference type="PANTHER" id="PTHR33223">
    <property type="entry name" value="CCHC-TYPE DOMAIN-CONTAINING PROTEIN"/>
    <property type="match status" value="1"/>
</dbReference>
<gene>
    <name evidence="2" type="ORF">DAPPUDRAFT_333221</name>
</gene>
<dbReference type="EMBL" id="GL732746">
    <property type="protein sequence ID" value="EFX65400.1"/>
    <property type="molecule type" value="Genomic_DNA"/>
</dbReference>
<organism evidence="2 3">
    <name type="scientific">Daphnia pulex</name>
    <name type="common">Water flea</name>
    <dbReference type="NCBI Taxonomy" id="6669"/>
    <lineage>
        <taxon>Eukaryota</taxon>
        <taxon>Metazoa</taxon>
        <taxon>Ecdysozoa</taxon>
        <taxon>Arthropoda</taxon>
        <taxon>Crustacea</taxon>
        <taxon>Branchiopoda</taxon>
        <taxon>Diplostraca</taxon>
        <taxon>Cladocera</taxon>
        <taxon>Anomopoda</taxon>
        <taxon>Daphniidae</taxon>
        <taxon>Daphnia</taxon>
    </lineage>
</organism>